<keyword evidence="2" id="KW-0378">Hydrolase</keyword>
<dbReference type="InterPro" id="IPR050474">
    <property type="entry name" value="Hel308_SKI2-like"/>
</dbReference>
<dbReference type="KEGG" id="vnx:VNE69_02128"/>
<organism evidence="7 8">
    <name type="scientific">Vairimorpha necatrix</name>
    <dbReference type="NCBI Taxonomy" id="6039"/>
    <lineage>
        <taxon>Eukaryota</taxon>
        <taxon>Fungi</taxon>
        <taxon>Fungi incertae sedis</taxon>
        <taxon>Microsporidia</taxon>
        <taxon>Nosematidae</taxon>
        <taxon>Vairimorpha</taxon>
    </lineage>
</organism>
<dbReference type="InterPro" id="IPR011545">
    <property type="entry name" value="DEAD/DEAH_box_helicase_dom"/>
</dbReference>
<dbReference type="SUPFAM" id="SSF52540">
    <property type="entry name" value="P-loop containing nucleoside triphosphate hydrolases"/>
    <property type="match status" value="1"/>
</dbReference>
<keyword evidence="3 7" id="KW-0347">Helicase</keyword>
<dbReference type="RefSeq" id="XP_065328749.1">
    <property type="nucleotide sequence ID" value="XM_065472677.1"/>
</dbReference>
<dbReference type="GO" id="GO:0016787">
    <property type="term" value="F:hydrolase activity"/>
    <property type="evidence" value="ECO:0007669"/>
    <property type="project" value="UniProtKB-KW"/>
</dbReference>
<dbReference type="Pfam" id="PF00271">
    <property type="entry name" value="Helicase_C"/>
    <property type="match status" value="1"/>
</dbReference>
<accession>A0AAX4J9D3</accession>
<gene>
    <name evidence="7" type="ORF">VNE69_02128</name>
</gene>
<dbReference type="Gene3D" id="3.40.50.300">
    <property type="entry name" value="P-loop containing nucleotide triphosphate hydrolases"/>
    <property type="match status" value="2"/>
</dbReference>
<dbReference type="Gene3D" id="1.10.10.10">
    <property type="entry name" value="Winged helix-like DNA-binding domain superfamily/Winged helix DNA-binding domain"/>
    <property type="match status" value="1"/>
</dbReference>
<dbReference type="GO" id="GO:0004386">
    <property type="term" value="F:helicase activity"/>
    <property type="evidence" value="ECO:0007669"/>
    <property type="project" value="UniProtKB-KW"/>
</dbReference>
<evidence type="ECO:0000256" key="1">
    <source>
        <dbReference type="ARBA" id="ARBA00022741"/>
    </source>
</evidence>
<dbReference type="InterPro" id="IPR027417">
    <property type="entry name" value="P-loop_NTPase"/>
</dbReference>
<proteinExistence type="predicted"/>
<dbReference type="SMART" id="SM00490">
    <property type="entry name" value="HELICc"/>
    <property type="match status" value="1"/>
</dbReference>
<evidence type="ECO:0000313" key="8">
    <source>
        <dbReference type="Proteomes" id="UP001334084"/>
    </source>
</evidence>
<dbReference type="EMBL" id="CP142727">
    <property type="protein sequence ID" value="WUR02604.1"/>
    <property type="molecule type" value="Genomic_DNA"/>
</dbReference>
<dbReference type="SMART" id="SM00487">
    <property type="entry name" value="DEXDc"/>
    <property type="match status" value="1"/>
</dbReference>
<feature type="domain" description="Helicase C-terminal" evidence="6">
    <location>
        <begin position="380"/>
        <end position="556"/>
    </location>
</feature>
<dbReference type="Proteomes" id="UP001334084">
    <property type="component" value="Chromosome 2"/>
</dbReference>
<dbReference type="InterPro" id="IPR001650">
    <property type="entry name" value="Helicase_C-like"/>
</dbReference>
<dbReference type="AlphaFoldDB" id="A0AAX4J9D3"/>
<dbReference type="GO" id="GO:0005524">
    <property type="term" value="F:ATP binding"/>
    <property type="evidence" value="ECO:0007669"/>
    <property type="project" value="UniProtKB-KW"/>
</dbReference>
<evidence type="ECO:0000259" key="6">
    <source>
        <dbReference type="PROSITE" id="PS51194"/>
    </source>
</evidence>
<dbReference type="GO" id="GO:0003676">
    <property type="term" value="F:nucleic acid binding"/>
    <property type="evidence" value="ECO:0007669"/>
    <property type="project" value="InterPro"/>
</dbReference>
<dbReference type="PROSITE" id="PS51192">
    <property type="entry name" value="HELICASE_ATP_BIND_1"/>
    <property type="match status" value="1"/>
</dbReference>
<dbReference type="InterPro" id="IPR036388">
    <property type="entry name" value="WH-like_DNA-bd_sf"/>
</dbReference>
<evidence type="ECO:0000256" key="3">
    <source>
        <dbReference type="ARBA" id="ARBA00022806"/>
    </source>
</evidence>
<dbReference type="PROSITE" id="PS51194">
    <property type="entry name" value="HELICASE_CTER"/>
    <property type="match status" value="1"/>
</dbReference>
<dbReference type="PANTHER" id="PTHR47961:SF6">
    <property type="entry name" value="DNA-DIRECTED DNA POLYMERASE"/>
    <property type="match status" value="1"/>
</dbReference>
<sequence length="1116" mass="131918">MSKIHKYLRKLIKSKFHNKISKKKSKEIYKDLKINKETNFINNILSTDTSDNTKYKKLKKYWNYKLSENDIEFINNTLTQQDKICFINNKFVTNQRALICYKKNFKEFFKYQISGKNFEKLSPIFRDFILYNTTYSPENFQIFDIKSQIYKPHEQRLISKNTKDLQYFDYNSIPEDFIIFMKNNKIPDLNKIQRIVSSVALNTNENFLICAPTGVGKTTIAIMTIFRILNQNPKICYIAPMKSLSNEIYKILSKIFKTLKIFECTSDTQISKIDILNFNILVGTPEKMEILMRNNCILNFDLIIFDEIHILNEIRGYVIESLVMRLNKTRMVGMSATIYNYEDVGNFLQCASDNIFYFNENYRPVPISYELVQSLNYKIDLLDLIKENKGPFLVFVHSRKDTVEIAEFLINYLDKKNFVACQDDECQICKIDTKFFDKFFSYGVGVHNSDLSKDVKSKIEHLYKSGILNILVSTSTLSYGINLPVETVIIMGTKFYNKNIGDFEDLNSMAIKQMIGRAGRTKKTTSIEIESNQGTDQPENSSYKCKGIVLSETLIDSFFYEQTIESQLLENIHNVILSQIDNLKSASEIFKWFTKSYFYIRLRKINPQYFDYSMSLIHTVIKNLTNCKMLNRNNKLTHLGRITTKYFVDYKDAYDLYKNIKNIMLDSSLLDLLNIFFKNCKLKDFTKINFPIPSRSEIAKIYQIYVSGKDKCDTLDDNLSRIFKCILDISLYKKLYVSRLVVEYYKSSIHKKFIYQKPVPLEFSIRADFFGKFLRLKIVPTQKYQKCLILIIHDDKLLVSDLLYKNNIKYYKIPKYKFYEINIISMETLNSSYKKTIKRVESNFQYKIFKFKKIYKCKFLEFHDQLNYFLNHFDSQSQIVVANEYIRKFFLLKCKETSLYSKNQTIKNLVDISGDINISEIENKDKIVLYSNNIYIEVEENDDLFISKNSIEYIEKSIKNNMNMTSLVKLIFSLPEMYKEITIEKYKKATGAELGQECVLFYKSLYDLEEYDFGRVKLCLNIFIEKCSEKGYLKTMLNILFLLQKINKSNEKFFKVEKNEDEVFILTRQESNFYIFNNEGKYKYLEKLNNKTKIEIFEGTNYVLSDICKGYEIVKK</sequence>
<feature type="domain" description="Helicase ATP-binding" evidence="5">
    <location>
        <begin position="198"/>
        <end position="356"/>
    </location>
</feature>
<evidence type="ECO:0000313" key="7">
    <source>
        <dbReference type="EMBL" id="WUR02604.1"/>
    </source>
</evidence>
<dbReference type="PANTHER" id="PTHR47961">
    <property type="entry name" value="DNA POLYMERASE THETA, PUTATIVE (AFU_ORTHOLOGUE AFUA_1G05260)-RELATED"/>
    <property type="match status" value="1"/>
</dbReference>
<evidence type="ECO:0000256" key="2">
    <source>
        <dbReference type="ARBA" id="ARBA00022801"/>
    </source>
</evidence>
<keyword evidence="4" id="KW-0067">ATP-binding</keyword>
<reference evidence="7" key="1">
    <citation type="journal article" date="2024" name="BMC Genomics">
        <title>Functional annotation of a divergent genome using sequence and structure-based similarity.</title>
        <authorList>
            <person name="Svedberg D."/>
            <person name="Winiger R.R."/>
            <person name="Berg A."/>
            <person name="Sharma H."/>
            <person name="Tellgren-Roth C."/>
            <person name="Debrunner-Vossbrinck B.A."/>
            <person name="Vossbrinck C.R."/>
            <person name="Barandun J."/>
        </authorList>
    </citation>
    <scope>NUCLEOTIDE SEQUENCE</scope>
    <source>
        <strain evidence="7">Illinois isolate</strain>
    </source>
</reference>
<evidence type="ECO:0000259" key="5">
    <source>
        <dbReference type="PROSITE" id="PS51192"/>
    </source>
</evidence>
<evidence type="ECO:0000256" key="4">
    <source>
        <dbReference type="ARBA" id="ARBA00022840"/>
    </source>
</evidence>
<dbReference type="Pfam" id="PF00270">
    <property type="entry name" value="DEAD"/>
    <property type="match status" value="1"/>
</dbReference>
<protein>
    <submittedName>
        <fullName evidence="7">Pre-mRNA-splicing helicase</fullName>
    </submittedName>
</protein>
<dbReference type="GeneID" id="90540418"/>
<keyword evidence="1" id="KW-0547">Nucleotide-binding</keyword>
<dbReference type="InterPro" id="IPR014001">
    <property type="entry name" value="Helicase_ATP-bd"/>
</dbReference>
<dbReference type="CDD" id="cd17921">
    <property type="entry name" value="DEXHc_Ski2"/>
    <property type="match status" value="1"/>
</dbReference>
<name>A0AAX4J9D3_9MICR</name>
<keyword evidence="8" id="KW-1185">Reference proteome</keyword>